<evidence type="ECO:0000256" key="7">
    <source>
        <dbReference type="ARBA" id="ARBA00034138"/>
    </source>
</evidence>
<dbReference type="AlphaFoldDB" id="A0A146L069"/>
<evidence type="ECO:0000256" key="4">
    <source>
        <dbReference type="ARBA" id="ARBA00023115"/>
    </source>
</evidence>
<dbReference type="EMBL" id="GDHC01016626">
    <property type="protein sequence ID" value="JAQ02003.1"/>
    <property type="molecule type" value="Transcribed_RNA"/>
</dbReference>
<accession>A0A146L069</accession>
<gene>
    <name evidence="12" type="primary">ODC1_1</name>
    <name evidence="12" type="ORF">g.19320</name>
</gene>
<dbReference type="PRINTS" id="PR01179">
    <property type="entry name" value="ODADCRBXLASE"/>
</dbReference>
<name>A0A146L069_LYGHE</name>
<feature type="domain" description="Orn/DAP/Arg decarboxylase 2 N-terminal" evidence="11">
    <location>
        <begin position="45"/>
        <end position="276"/>
    </location>
</feature>
<evidence type="ECO:0000256" key="6">
    <source>
        <dbReference type="ARBA" id="ARBA00034115"/>
    </source>
</evidence>
<dbReference type="InterPro" id="IPR022644">
    <property type="entry name" value="De-COase2_N"/>
</dbReference>
<evidence type="ECO:0000256" key="2">
    <source>
        <dbReference type="ARBA" id="ARBA00008872"/>
    </source>
</evidence>
<dbReference type="GO" id="GO:0004586">
    <property type="term" value="F:ornithine decarboxylase activity"/>
    <property type="evidence" value="ECO:0007669"/>
    <property type="project" value="UniProtKB-EC"/>
</dbReference>
<dbReference type="Gene3D" id="2.40.37.10">
    <property type="entry name" value="Lyase, Ornithine Decarboxylase, Chain A, domain 1"/>
    <property type="match status" value="1"/>
</dbReference>
<dbReference type="InterPro" id="IPR029066">
    <property type="entry name" value="PLP-binding_barrel"/>
</dbReference>
<comment type="subunit">
    <text evidence="9">Homodimer. Only the dimer is catalytically active, as the active sites are constructed of residues from both monomers.</text>
</comment>
<evidence type="ECO:0000256" key="10">
    <source>
        <dbReference type="ARBA" id="ARBA00049127"/>
    </source>
</evidence>
<dbReference type="FunFam" id="3.20.20.10:FF:000005">
    <property type="entry name" value="Ornithine decarboxylase"/>
    <property type="match status" value="1"/>
</dbReference>
<dbReference type="Pfam" id="PF02784">
    <property type="entry name" value="Orn_Arg_deC_N"/>
    <property type="match status" value="1"/>
</dbReference>
<organism evidence="12">
    <name type="scientific">Lygus hesperus</name>
    <name type="common">Western plant bug</name>
    <dbReference type="NCBI Taxonomy" id="30085"/>
    <lineage>
        <taxon>Eukaryota</taxon>
        <taxon>Metazoa</taxon>
        <taxon>Ecdysozoa</taxon>
        <taxon>Arthropoda</taxon>
        <taxon>Hexapoda</taxon>
        <taxon>Insecta</taxon>
        <taxon>Pterygota</taxon>
        <taxon>Neoptera</taxon>
        <taxon>Paraneoptera</taxon>
        <taxon>Hemiptera</taxon>
        <taxon>Heteroptera</taxon>
        <taxon>Panheteroptera</taxon>
        <taxon>Cimicomorpha</taxon>
        <taxon>Miridae</taxon>
        <taxon>Mirini</taxon>
        <taxon>Lygus</taxon>
    </lineage>
</organism>
<comment type="pathway">
    <text evidence="6">Amine and polyamine biosynthesis; putrescine biosynthesis via L-ornithine pathway; putrescine from L-ornithine: step 1/1.</text>
</comment>
<keyword evidence="3" id="KW-0663">Pyridoxal phosphate</keyword>
<comment type="function">
    <text evidence="8">Catalyzes the first and rate-limiting step of polyamine biosynthesis that converts ornithine into putrescine, which is the precursor for the polyamines, spermidine and spermine. Polyamines are essential for cell proliferation and are implicated in cellular processes, ranging from DNA replication to apoptosis.</text>
</comment>
<evidence type="ECO:0000256" key="3">
    <source>
        <dbReference type="ARBA" id="ARBA00022898"/>
    </source>
</evidence>
<dbReference type="CDD" id="cd00622">
    <property type="entry name" value="PLPDE_III_ODC"/>
    <property type="match status" value="1"/>
</dbReference>
<dbReference type="Gene3D" id="3.20.20.10">
    <property type="entry name" value="Alanine racemase"/>
    <property type="match status" value="1"/>
</dbReference>
<dbReference type="SUPFAM" id="SSF50621">
    <property type="entry name" value="Alanine racemase C-terminal domain-like"/>
    <property type="match status" value="1"/>
</dbReference>
<dbReference type="PROSITE" id="PS00878">
    <property type="entry name" value="ODR_DC_2_1"/>
    <property type="match status" value="1"/>
</dbReference>
<reference evidence="12" key="1">
    <citation type="journal article" date="2016" name="Gigascience">
        <title>De novo construction of an expanded transcriptome assembly for the western tarnished plant bug, Lygus hesperus.</title>
        <authorList>
            <person name="Tassone E.E."/>
            <person name="Geib S.M."/>
            <person name="Hall B."/>
            <person name="Fabrick J.A."/>
            <person name="Brent C.S."/>
            <person name="Hull J.J."/>
        </authorList>
    </citation>
    <scope>NUCLEOTIDE SEQUENCE</scope>
</reference>
<sequence>QKEAMVSDMVLSNLKIVNDADHLKEHIEEIMEISDDSFYVGNIGELISNYKLWIKHLPNVIPFYAVKCNDELNVIKVLAALGCNFDCASQDELTKVLSCGVDPARIVFANPTKMRTHLIYAVRQKVQLMTFDTEQELEKIKEFHPEAKLLVRMRSDAKVATIQMGHKFGCAPDNAMYLIEKAVEMGLRIVGIAFHVGTGCKEPEAFPRAIELCASILKEAKLKGIHLNTVDVGGGFPENEPDAFIEMAELLKQAVEKENETFKGINMMAEPGRYFAGSSFKLYASIIGIRHNPDVTWYYINRGVIGAFNCVFSENLIRYPVAWKSRSDDLKPSLIWGPEEIQKDLLVKEILLPPLEDGDWLVFQTMGAYTVCLDPANWLAHAKPKVYYHASENDWDFVQEANARSKEHLHFANFV</sequence>
<proteinExistence type="inferred from homology"/>
<dbReference type="InterPro" id="IPR000183">
    <property type="entry name" value="Orn/DAP/Arg_de-COase"/>
</dbReference>
<dbReference type="GO" id="GO:0033387">
    <property type="term" value="P:putrescine biosynthetic process from arginine, via ornithine"/>
    <property type="evidence" value="ECO:0007669"/>
    <property type="project" value="TreeGrafter"/>
</dbReference>
<dbReference type="InterPro" id="IPR022653">
    <property type="entry name" value="De-COase2_pyr-phos_BS"/>
</dbReference>
<dbReference type="InterPro" id="IPR009006">
    <property type="entry name" value="Ala_racemase/Decarboxylase_C"/>
</dbReference>
<dbReference type="PRINTS" id="PR01182">
    <property type="entry name" value="ORNDCRBXLASE"/>
</dbReference>
<feature type="non-terminal residue" evidence="12">
    <location>
        <position position="1"/>
    </location>
</feature>
<dbReference type="SUPFAM" id="SSF51419">
    <property type="entry name" value="PLP-binding barrel"/>
    <property type="match status" value="1"/>
</dbReference>
<keyword evidence="4" id="KW-0620">Polyamine biosynthesis</keyword>
<evidence type="ECO:0000256" key="9">
    <source>
        <dbReference type="ARBA" id="ARBA00046672"/>
    </source>
</evidence>
<dbReference type="GO" id="GO:0005737">
    <property type="term" value="C:cytoplasm"/>
    <property type="evidence" value="ECO:0007669"/>
    <property type="project" value="TreeGrafter"/>
</dbReference>
<dbReference type="EC" id="4.1.1.17" evidence="7"/>
<evidence type="ECO:0000256" key="5">
    <source>
        <dbReference type="ARBA" id="ARBA00023239"/>
    </source>
</evidence>
<dbReference type="PANTHER" id="PTHR11482">
    <property type="entry name" value="ARGININE/DIAMINOPIMELATE/ORNITHINE DECARBOXYLASE"/>
    <property type="match status" value="1"/>
</dbReference>
<dbReference type="InterPro" id="IPR002433">
    <property type="entry name" value="Orn_de-COase"/>
</dbReference>
<protein>
    <recommendedName>
        <fullName evidence="7">ornithine decarboxylase</fullName>
        <ecNumber evidence="7">4.1.1.17</ecNumber>
    </recommendedName>
</protein>
<evidence type="ECO:0000256" key="8">
    <source>
        <dbReference type="ARBA" id="ARBA00037173"/>
    </source>
</evidence>
<evidence type="ECO:0000256" key="1">
    <source>
        <dbReference type="ARBA" id="ARBA00001933"/>
    </source>
</evidence>
<evidence type="ECO:0000313" key="12">
    <source>
        <dbReference type="EMBL" id="JAQ02003.1"/>
    </source>
</evidence>
<dbReference type="PANTHER" id="PTHR11482:SF6">
    <property type="entry name" value="ORNITHINE DECARBOXYLASE 1-RELATED"/>
    <property type="match status" value="1"/>
</dbReference>
<comment type="catalytic activity">
    <reaction evidence="10">
        <text>L-ornithine + H(+) = putrescine + CO2</text>
        <dbReference type="Rhea" id="RHEA:22964"/>
        <dbReference type="ChEBI" id="CHEBI:15378"/>
        <dbReference type="ChEBI" id="CHEBI:16526"/>
        <dbReference type="ChEBI" id="CHEBI:46911"/>
        <dbReference type="ChEBI" id="CHEBI:326268"/>
        <dbReference type="EC" id="4.1.1.17"/>
    </reaction>
</comment>
<evidence type="ECO:0000259" key="11">
    <source>
        <dbReference type="Pfam" id="PF02784"/>
    </source>
</evidence>
<comment type="cofactor">
    <cofactor evidence="1">
        <name>pyridoxal 5'-phosphate</name>
        <dbReference type="ChEBI" id="CHEBI:597326"/>
    </cofactor>
</comment>
<comment type="similarity">
    <text evidence="2">Belongs to the Orn/Lys/Arg decarboxylase class-II family.</text>
</comment>
<keyword evidence="5" id="KW-0456">Lyase</keyword>